<dbReference type="RefSeq" id="WP_110921903.1">
    <property type="nucleotide sequence ID" value="NZ_QJSU01000001.1"/>
</dbReference>
<protein>
    <recommendedName>
        <fullName evidence="4">Lipoprotein</fullName>
    </recommendedName>
</protein>
<keyword evidence="3" id="KW-1185">Reference proteome</keyword>
<feature type="chain" id="PRO_5016080791" description="Lipoprotein" evidence="1">
    <location>
        <begin position="25"/>
        <end position="147"/>
    </location>
</feature>
<dbReference type="AlphaFoldDB" id="A0A2V4V4R1"/>
<evidence type="ECO:0000256" key="1">
    <source>
        <dbReference type="SAM" id="SignalP"/>
    </source>
</evidence>
<gene>
    <name evidence="2" type="ORF">DFP82_101247</name>
</gene>
<comment type="caution">
    <text evidence="2">The sequence shown here is derived from an EMBL/GenBank/DDBJ whole genome shotgun (WGS) entry which is preliminary data.</text>
</comment>
<accession>A0A2V4V4R1</accession>
<proteinExistence type="predicted"/>
<name>A0A2V4V4R1_9GAMM</name>
<reference evidence="2 3" key="1">
    <citation type="submission" date="2018-06" db="EMBL/GenBank/DDBJ databases">
        <title>Genomic Encyclopedia of Type Strains, Phase III (KMG-III): the genomes of soil and plant-associated and newly described type strains.</title>
        <authorList>
            <person name="Whitman W."/>
        </authorList>
    </citation>
    <scope>NUCLEOTIDE SEQUENCE [LARGE SCALE GENOMIC DNA]</scope>
    <source>
        <strain evidence="2 3">CECT 5889</strain>
    </source>
</reference>
<evidence type="ECO:0008006" key="4">
    <source>
        <dbReference type="Google" id="ProtNLM"/>
    </source>
</evidence>
<evidence type="ECO:0000313" key="3">
    <source>
        <dbReference type="Proteomes" id="UP000247746"/>
    </source>
</evidence>
<dbReference type="OrthoDB" id="8072597at2"/>
<dbReference type="PROSITE" id="PS51257">
    <property type="entry name" value="PROKAR_LIPOPROTEIN"/>
    <property type="match status" value="1"/>
</dbReference>
<dbReference type="Proteomes" id="UP000247746">
    <property type="component" value="Unassembled WGS sequence"/>
</dbReference>
<keyword evidence="1" id="KW-0732">Signal</keyword>
<organism evidence="2 3">
    <name type="scientific">Psychrobacter fozii</name>
    <dbReference type="NCBI Taxonomy" id="198480"/>
    <lineage>
        <taxon>Bacteria</taxon>
        <taxon>Pseudomonadati</taxon>
        <taxon>Pseudomonadota</taxon>
        <taxon>Gammaproteobacteria</taxon>
        <taxon>Moraxellales</taxon>
        <taxon>Moraxellaceae</taxon>
        <taxon>Psychrobacter</taxon>
    </lineage>
</organism>
<sequence>MFNRKLLLTIPILALSACSQIAMSDTAKVKVNSNLQASSATNSFQGIWEGQGYQYDIEESWTIKLAIVGGQYKIDYPSLQCGGVLTLLNATADKMEFREKITYGPCVDNGDTVITKTGANTASFAWYSRDGSQGADGTLRRRYSDVH</sequence>
<dbReference type="EMBL" id="QJSU01000001">
    <property type="protein sequence ID" value="PYE40931.1"/>
    <property type="molecule type" value="Genomic_DNA"/>
</dbReference>
<evidence type="ECO:0000313" key="2">
    <source>
        <dbReference type="EMBL" id="PYE40931.1"/>
    </source>
</evidence>
<feature type="signal peptide" evidence="1">
    <location>
        <begin position="1"/>
        <end position="24"/>
    </location>
</feature>